<proteinExistence type="predicted"/>
<dbReference type="Proteomes" id="UP000276133">
    <property type="component" value="Unassembled WGS sequence"/>
</dbReference>
<dbReference type="AlphaFoldDB" id="A0A3M7QCR2"/>
<comment type="caution">
    <text evidence="1">The sequence shown here is derived from an EMBL/GenBank/DDBJ whole genome shotgun (WGS) entry which is preliminary data.</text>
</comment>
<accession>A0A3M7QCR2</accession>
<protein>
    <submittedName>
        <fullName evidence="1">Uncharacterized protein</fullName>
    </submittedName>
</protein>
<gene>
    <name evidence="1" type="ORF">BpHYR1_014407</name>
</gene>
<keyword evidence="2" id="KW-1185">Reference proteome</keyword>
<evidence type="ECO:0000313" key="2">
    <source>
        <dbReference type="Proteomes" id="UP000276133"/>
    </source>
</evidence>
<dbReference type="EMBL" id="REGN01006645">
    <property type="protein sequence ID" value="RNA08745.1"/>
    <property type="molecule type" value="Genomic_DNA"/>
</dbReference>
<sequence>MRSCHPRMLQISTEKAQKKCNLDAIKKLIGHTCVELLKSLFDELDHLLISKLNKLSVESVSCTKPELFCTQFSKKSQIWCNRSLNNTTVPEAAYDITASVPKSIPTAKEATNTIKF</sequence>
<organism evidence="1 2">
    <name type="scientific">Brachionus plicatilis</name>
    <name type="common">Marine rotifer</name>
    <name type="synonym">Brachionus muelleri</name>
    <dbReference type="NCBI Taxonomy" id="10195"/>
    <lineage>
        <taxon>Eukaryota</taxon>
        <taxon>Metazoa</taxon>
        <taxon>Spiralia</taxon>
        <taxon>Gnathifera</taxon>
        <taxon>Rotifera</taxon>
        <taxon>Eurotatoria</taxon>
        <taxon>Monogononta</taxon>
        <taxon>Pseudotrocha</taxon>
        <taxon>Ploima</taxon>
        <taxon>Brachionidae</taxon>
        <taxon>Brachionus</taxon>
    </lineage>
</organism>
<name>A0A3M7QCR2_BRAPC</name>
<evidence type="ECO:0000313" key="1">
    <source>
        <dbReference type="EMBL" id="RNA08745.1"/>
    </source>
</evidence>
<reference evidence="1 2" key="1">
    <citation type="journal article" date="2018" name="Sci. Rep.">
        <title>Genomic signatures of local adaptation to the degree of environmental predictability in rotifers.</title>
        <authorList>
            <person name="Franch-Gras L."/>
            <person name="Hahn C."/>
            <person name="Garcia-Roger E.M."/>
            <person name="Carmona M.J."/>
            <person name="Serra M."/>
            <person name="Gomez A."/>
        </authorList>
    </citation>
    <scope>NUCLEOTIDE SEQUENCE [LARGE SCALE GENOMIC DNA]</scope>
    <source>
        <strain evidence="1">HYR1</strain>
    </source>
</reference>